<keyword evidence="4" id="KW-0732">Signal</keyword>
<reference evidence="12 13" key="1">
    <citation type="journal article" date="2011" name="PLoS Pathog.">
        <title>Endophytic Life Strategies Decoded by Genome and Transcriptome Analyses of the Mutualistic Root Symbiont Piriformospora indica.</title>
        <authorList>
            <person name="Zuccaro A."/>
            <person name="Lahrmann U."/>
            <person name="Guldener U."/>
            <person name="Langen G."/>
            <person name="Pfiffi S."/>
            <person name="Biedenkopf D."/>
            <person name="Wong P."/>
            <person name="Samans B."/>
            <person name="Grimm C."/>
            <person name="Basiewicz M."/>
            <person name="Murat C."/>
            <person name="Martin F."/>
            <person name="Kogel K.H."/>
        </authorList>
    </citation>
    <scope>NUCLEOTIDE SEQUENCE [LARGE SCALE GENOMIC DNA]</scope>
    <source>
        <strain evidence="12 13">DSM 11827</strain>
    </source>
</reference>
<proteinExistence type="inferred from homology"/>
<dbReference type="EMBL" id="CAFZ01000077">
    <property type="protein sequence ID" value="CCA70263.1"/>
    <property type="molecule type" value="Genomic_DNA"/>
</dbReference>
<dbReference type="AlphaFoldDB" id="G4TG34"/>
<dbReference type="GO" id="GO:0046576">
    <property type="term" value="F:rhamnogalacturonan alpha-L-rhamnopyranosyl-(1-&gt;4)-alpha-D-galactopyranosyluronide lyase activity"/>
    <property type="evidence" value="ECO:0007669"/>
    <property type="project" value="UniProtKB-ARBA"/>
</dbReference>
<evidence type="ECO:0000256" key="9">
    <source>
        <dbReference type="ARBA" id="ARBA00023316"/>
    </source>
</evidence>
<dbReference type="OMA" id="MFHFVID"/>
<comment type="subcellular location">
    <subcellularLocation>
        <location evidence="1">Secreted</location>
    </subcellularLocation>
</comment>
<protein>
    <submittedName>
        <fullName evidence="12">Probable rhamnogalacturonase A</fullName>
    </submittedName>
</protein>
<sequence>MFLYLTLFFTLYDFILGVGALLIGPVGPTTSRASKSNICNVLDYGGTIGSKDIGPAILSAYNNCVTKSSGSTLYLPAGNYDMQTWVTLNRGSHWAFRMDGFITRTGHMIIIQNADDFEMYSANSKGGFQGNGYLCRNTGPRFLRIVKCSNWSVHDLVLVDPPAFHLIVQEGSNGEVYNMVIRGADIGGSDGIDITGTNHYVHDVMVTNRDECVTVKSPAHNILVENIWCNQSGGSAFGSLGINTNISNIEYNNGGNGTVSNVLLQNFISRGTAYGLYINQYWASMKPLEGPGVKLSNIAFTNWNGDVVNGDNRPPIALICADGAPCPNIALTDVNMWSQTNKAIYKCESAFGTGVGCIKSGTPSSYAVVTVTPTRPSGYSTPTTMPGDLTVGFPATASIPVPTTIPTSFFPVIAAKSKLMSLQTSSTMVQAVTAQATSTAKTSTSPTKTSTSVKATSTTVNPGIVTRYAQCGGIGKYNP</sequence>
<dbReference type="GO" id="GO:0004650">
    <property type="term" value="F:polygalacturonase activity"/>
    <property type="evidence" value="ECO:0007669"/>
    <property type="project" value="InterPro"/>
</dbReference>
<evidence type="ECO:0000313" key="13">
    <source>
        <dbReference type="Proteomes" id="UP000007148"/>
    </source>
</evidence>
<evidence type="ECO:0000256" key="8">
    <source>
        <dbReference type="ARBA" id="ARBA00023295"/>
    </source>
</evidence>
<keyword evidence="11" id="KW-0812">Transmembrane</keyword>
<evidence type="ECO:0000256" key="10">
    <source>
        <dbReference type="RuleBase" id="RU361169"/>
    </source>
</evidence>
<accession>G4TG34</accession>
<keyword evidence="5 10" id="KW-0378">Hydrolase</keyword>
<keyword evidence="7" id="KW-0325">Glycoprotein</keyword>
<gene>
    <name evidence="12" type="ORF">PIIN_04202</name>
</gene>
<dbReference type="PANTHER" id="PTHR31736:SF19">
    <property type="entry name" value="PECTIN LYASE SUPERFAMILY PROTEIN-RELATED"/>
    <property type="match status" value="1"/>
</dbReference>
<dbReference type="SUPFAM" id="SSF51126">
    <property type="entry name" value="Pectin lyase-like"/>
    <property type="match status" value="1"/>
</dbReference>
<dbReference type="InterPro" id="IPR000743">
    <property type="entry name" value="Glyco_hydro_28"/>
</dbReference>
<evidence type="ECO:0000313" key="12">
    <source>
        <dbReference type="EMBL" id="CCA70263.1"/>
    </source>
</evidence>
<keyword evidence="6" id="KW-1015">Disulfide bond</keyword>
<evidence type="ECO:0000256" key="2">
    <source>
        <dbReference type="ARBA" id="ARBA00008834"/>
    </source>
</evidence>
<dbReference type="eggNOG" id="ENOG502R2FT">
    <property type="taxonomic scope" value="Eukaryota"/>
</dbReference>
<dbReference type="GO" id="GO:0071555">
    <property type="term" value="P:cell wall organization"/>
    <property type="evidence" value="ECO:0007669"/>
    <property type="project" value="UniProtKB-KW"/>
</dbReference>
<dbReference type="Gene3D" id="2.160.20.10">
    <property type="entry name" value="Single-stranded right-handed beta-helix, Pectin lyase-like"/>
    <property type="match status" value="1"/>
</dbReference>
<evidence type="ECO:0000256" key="7">
    <source>
        <dbReference type="ARBA" id="ARBA00023180"/>
    </source>
</evidence>
<keyword evidence="13" id="KW-1185">Reference proteome</keyword>
<dbReference type="Proteomes" id="UP000007148">
    <property type="component" value="Unassembled WGS sequence"/>
</dbReference>
<dbReference type="InterPro" id="IPR012334">
    <property type="entry name" value="Pectin_lyas_fold"/>
</dbReference>
<keyword evidence="9" id="KW-0961">Cell wall biogenesis/degradation</keyword>
<evidence type="ECO:0000256" key="5">
    <source>
        <dbReference type="ARBA" id="ARBA00022801"/>
    </source>
</evidence>
<keyword evidence="8 10" id="KW-0326">Glycosidase</keyword>
<comment type="caution">
    <text evidence="12">The sequence shown here is derived from an EMBL/GenBank/DDBJ whole genome shotgun (WGS) entry which is preliminary data.</text>
</comment>
<dbReference type="PANTHER" id="PTHR31736">
    <property type="match status" value="1"/>
</dbReference>
<evidence type="ECO:0000256" key="4">
    <source>
        <dbReference type="ARBA" id="ARBA00022729"/>
    </source>
</evidence>
<dbReference type="HOGENOM" id="CLU_016031_7_2_1"/>
<keyword evidence="3" id="KW-0964">Secreted</keyword>
<dbReference type="OrthoDB" id="2268901at2759"/>
<keyword evidence="11" id="KW-1133">Transmembrane helix</keyword>
<dbReference type="GO" id="GO:0005975">
    <property type="term" value="P:carbohydrate metabolic process"/>
    <property type="evidence" value="ECO:0007669"/>
    <property type="project" value="InterPro"/>
</dbReference>
<evidence type="ECO:0000256" key="3">
    <source>
        <dbReference type="ARBA" id="ARBA00022525"/>
    </source>
</evidence>
<dbReference type="Pfam" id="PF00295">
    <property type="entry name" value="Glyco_hydro_28"/>
    <property type="match status" value="1"/>
</dbReference>
<evidence type="ECO:0000256" key="6">
    <source>
        <dbReference type="ARBA" id="ARBA00023157"/>
    </source>
</evidence>
<evidence type="ECO:0000256" key="1">
    <source>
        <dbReference type="ARBA" id="ARBA00004613"/>
    </source>
</evidence>
<organism evidence="12 13">
    <name type="scientific">Serendipita indica (strain DSM 11827)</name>
    <name type="common">Root endophyte fungus</name>
    <name type="synonym">Piriformospora indica</name>
    <dbReference type="NCBI Taxonomy" id="1109443"/>
    <lineage>
        <taxon>Eukaryota</taxon>
        <taxon>Fungi</taxon>
        <taxon>Dikarya</taxon>
        <taxon>Basidiomycota</taxon>
        <taxon>Agaricomycotina</taxon>
        <taxon>Agaricomycetes</taxon>
        <taxon>Sebacinales</taxon>
        <taxon>Serendipitaceae</taxon>
        <taxon>Serendipita</taxon>
    </lineage>
</organism>
<dbReference type="STRING" id="1109443.G4TG34"/>
<dbReference type="InterPro" id="IPR011050">
    <property type="entry name" value="Pectin_lyase_fold/virulence"/>
</dbReference>
<dbReference type="InParanoid" id="G4TG34"/>
<keyword evidence="11" id="KW-0472">Membrane</keyword>
<feature type="transmembrane region" description="Helical" evidence="11">
    <location>
        <begin position="6"/>
        <end position="26"/>
    </location>
</feature>
<comment type="similarity">
    <text evidence="2 10">Belongs to the glycosyl hydrolase 28 family.</text>
</comment>
<name>G4TG34_SERID</name>
<evidence type="ECO:0000256" key="11">
    <source>
        <dbReference type="SAM" id="Phobius"/>
    </source>
</evidence>
<dbReference type="GO" id="GO:0005576">
    <property type="term" value="C:extracellular region"/>
    <property type="evidence" value="ECO:0007669"/>
    <property type="project" value="UniProtKB-SubCell"/>
</dbReference>